<dbReference type="GO" id="GO:0052855">
    <property type="term" value="F:ADP-dependent NAD(P)H-hydrate dehydratase activity"/>
    <property type="evidence" value="ECO:0007669"/>
    <property type="project" value="UniProtKB-UniRule"/>
</dbReference>
<dbReference type="PANTHER" id="PTHR12592">
    <property type="entry name" value="ATP-DEPENDENT (S)-NAD(P)H-HYDRATE DEHYDRATASE FAMILY MEMBER"/>
    <property type="match status" value="1"/>
</dbReference>
<evidence type="ECO:0000256" key="5">
    <source>
        <dbReference type="ARBA" id="ARBA00022723"/>
    </source>
</evidence>
<feature type="domain" description="YjeF N-terminal" evidence="21">
    <location>
        <begin position="18"/>
        <end position="229"/>
    </location>
</feature>
<dbReference type="EC" id="5.1.99.6" evidence="19"/>
<dbReference type="InterPro" id="IPR004443">
    <property type="entry name" value="YjeF_N_dom"/>
</dbReference>
<keyword evidence="12 17" id="KW-0456">Lyase</keyword>
<dbReference type="InterPro" id="IPR017953">
    <property type="entry name" value="Carbohydrate_kinase_pred_CS"/>
</dbReference>
<evidence type="ECO:0000256" key="4">
    <source>
        <dbReference type="ARBA" id="ARBA00009524"/>
    </source>
</evidence>
<dbReference type="GO" id="GO:0110051">
    <property type="term" value="P:metabolite repair"/>
    <property type="evidence" value="ECO:0007669"/>
    <property type="project" value="TreeGrafter"/>
</dbReference>
<keyword evidence="5 18" id="KW-0479">Metal-binding</keyword>
<sequence length="518" mass="53453">MPQRLPATPLPLFNSASTRALEQAALAWHPQPSLMQRAGRACAQLAQALAPHAQHIWVLCGPGNNGGDGLAAAAILAAQGRKVTLTWLGQRERCSSDTLVALQQAQNQAIHWSDTPPALQPHDLIVDALLGLGLHSQAATNPRIAALLQHSYASPATVLAVDLPSGLQADTGLWQAGYAPQTPHHSPGHQQRHTLSLLTLKPGLFTADGRDAAGQIWFDDLGLGQLPIALPSPAPTAWLHHPAAPITAGLAARRHASHKGSFGDVLVIGGQGLQAGAAMQGAAILAASAALHHGAGRVFLHLLDHGQLQQLPQTPEIMLRNQVTALAQLPSSTVVCGCGGGSSVAALLPKVLEHSARLLLDADALNAIAADAMLRQRLKNRGPAGLPTVLTPHPLEAARLLNSSVPAVQADRLAAAHTLANTLDCTVLLKGSGSIIASPGEVPHINPTGNALLATGGTGDVLAGMVAARWASMPNGMHRQAHHAACAGAYAHGAIADGWPAQRPLTAQALARTLARAC</sequence>
<comment type="cofactor">
    <cofactor evidence="18 19">
        <name>K(+)</name>
        <dbReference type="ChEBI" id="CHEBI:29103"/>
    </cofactor>
    <text evidence="18 19">Binds 1 potassium ion per subunit.</text>
</comment>
<comment type="similarity">
    <text evidence="17">Belongs to the NnrD/CARKD family.</text>
</comment>
<dbReference type="InterPro" id="IPR030677">
    <property type="entry name" value="Nnr"/>
</dbReference>
<comment type="similarity">
    <text evidence="4 19">In the C-terminal section; belongs to the NnrD/CARKD family.</text>
</comment>
<comment type="caution">
    <text evidence="18">Lacks conserved residue(s) required for the propagation of feature annotation.</text>
</comment>
<dbReference type="GO" id="GO:0052856">
    <property type="term" value="F:NAD(P)HX epimerase activity"/>
    <property type="evidence" value="ECO:0007669"/>
    <property type="project" value="UniProtKB-UniRule"/>
</dbReference>
<gene>
    <name evidence="18" type="primary">nnrE</name>
    <name evidence="17" type="synonym">nnrD</name>
    <name evidence="22" type="ORF">J1777_03670</name>
</gene>
<reference evidence="22" key="1">
    <citation type="submission" date="2021-03" db="EMBL/GenBank/DDBJ databases">
        <title>Comamonas denitrificans.</title>
        <authorList>
            <person name="Finster K."/>
        </authorList>
    </citation>
    <scope>NUCLEOTIDE SEQUENCE</scope>
    <source>
        <strain evidence="22">MM2021_4</strain>
    </source>
</reference>
<dbReference type="GO" id="GO:0005524">
    <property type="term" value="F:ATP binding"/>
    <property type="evidence" value="ECO:0007669"/>
    <property type="project" value="UniProtKB-UniRule"/>
</dbReference>
<proteinExistence type="inferred from homology"/>
<organism evidence="22 23">
    <name type="scientific">Comamonas denitrificans</name>
    <dbReference type="NCBI Taxonomy" id="117506"/>
    <lineage>
        <taxon>Bacteria</taxon>
        <taxon>Pseudomonadati</taxon>
        <taxon>Pseudomonadota</taxon>
        <taxon>Betaproteobacteria</taxon>
        <taxon>Burkholderiales</taxon>
        <taxon>Comamonadaceae</taxon>
        <taxon>Comamonas</taxon>
    </lineage>
</organism>
<feature type="binding site" evidence="17">
    <location>
        <position position="459"/>
    </location>
    <ligand>
        <name>AMP</name>
        <dbReference type="ChEBI" id="CHEBI:456215"/>
    </ligand>
</feature>
<evidence type="ECO:0000256" key="17">
    <source>
        <dbReference type="HAMAP-Rule" id="MF_01965"/>
    </source>
</evidence>
<feature type="binding site" evidence="17">
    <location>
        <position position="282"/>
    </location>
    <ligand>
        <name>(6S)-NADPHX</name>
        <dbReference type="ChEBI" id="CHEBI:64076"/>
    </ligand>
</feature>
<dbReference type="PROSITE" id="PS51383">
    <property type="entry name" value="YJEF_C_3"/>
    <property type="match status" value="1"/>
</dbReference>
<dbReference type="InterPro" id="IPR036652">
    <property type="entry name" value="YjeF_N_dom_sf"/>
</dbReference>
<dbReference type="Pfam" id="PF03853">
    <property type="entry name" value="YjeF_N"/>
    <property type="match status" value="1"/>
</dbReference>
<dbReference type="InterPro" id="IPR029056">
    <property type="entry name" value="Ribokinase-like"/>
</dbReference>
<dbReference type="NCBIfam" id="TIGR00196">
    <property type="entry name" value="yjeF_cterm"/>
    <property type="match status" value="1"/>
</dbReference>
<comment type="caution">
    <text evidence="22">The sequence shown here is derived from an EMBL/GenBank/DDBJ whole genome shotgun (WGS) entry which is preliminary data.</text>
</comment>
<dbReference type="NCBIfam" id="TIGR00197">
    <property type="entry name" value="yjeF_nterm"/>
    <property type="match status" value="1"/>
</dbReference>
<dbReference type="EMBL" id="JAFNME010000005">
    <property type="protein sequence ID" value="MBO1248938.1"/>
    <property type="molecule type" value="Genomic_DNA"/>
</dbReference>
<evidence type="ECO:0000256" key="14">
    <source>
        <dbReference type="ARBA" id="ARBA00025153"/>
    </source>
</evidence>
<comment type="similarity">
    <text evidence="18">Belongs to the NnrE/AIBP family.</text>
</comment>
<evidence type="ECO:0000256" key="7">
    <source>
        <dbReference type="ARBA" id="ARBA00022840"/>
    </source>
</evidence>
<dbReference type="PANTHER" id="PTHR12592:SF0">
    <property type="entry name" value="ATP-DEPENDENT (S)-NAD(P)H-HYDRATE DEHYDRATASE"/>
    <property type="match status" value="1"/>
</dbReference>
<keyword evidence="11 18" id="KW-0413">Isomerase</keyword>
<protein>
    <recommendedName>
        <fullName evidence="19">Bifunctional NAD(P)H-hydrate repair enzyme</fullName>
    </recommendedName>
    <alternativeName>
        <fullName evidence="19">Nicotinamide nucleotide repair protein</fullName>
    </alternativeName>
    <domain>
        <recommendedName>
            <fullName evidence="19">ADP-dependent (S)-NAD(P)H-hydrate dehydratase</fullName>
            <ecNumber evidence="19">4.2.1.136</ecNumber>
        </recommendedName>
        <alternativeName>
            <fullName evidence="19">ADP-dependent NAD(P)HX dehydratase</fullName>
        </alternativeName>
    </domain>
    <domain>
        <recommendedName>
            <fullName evidence="19">NAD(P)H-hydrate epimerase</fullName>
            <ecNumber evidence="19">5.1.99.6</ecNumber>
        </recommendedName>
    </domain>
</protein>
<keyword evidence="9 18" id="KW-0630">Potassium</keyword>
<evidence type="ECO:0000256" key="3">
    <source>
        <dbReference type="ARBA" id="ARBA00006001"/>
    </source>
</evidence>
<dbReference type="SUPFAM" id="SSF64153">
    <property type="entry name" value="YjeF N-terminal domain-like"/>
    <property type="match status" value="1"/>
</dbReference>
<keyword evidence="6 17" id="KW-0547">Nucleotide-binding</keyword>
<dbReference type="Pfam" id="PF01256">
    <property type="entry name" value="Carb_kinase"/>
    <property type="match status" value="1"/>
</dbReference>
<dbReference type="HAMAP" id="MF_01965">
    <property type="entry name" value="NADHX_dehydratase"/>
    <property type="match status" value="1"/>
</dbReference>
<feature type="binding site" evidence="18">
    <location>
        <position position="165"/>
    </location>
    <ligand>
        <name>K(+)</name>
        <dbReference type="ChEBI" id="CHEBI:29103"/>
    </ligand>
</feature>
<dbReference type="HAMAP" id="MF_01966">
    <property type="entry name" value="NADHX_epimerase"/>
    <property type="match status" value="1"/>
</dbReference>
<comment type="catalytic activity">
    <reaction evidence="15 17 19">
        <text>(6S)-NADHX + ADP = AMP + phosphate + NADH + H(+)</text>
        <dbReference type="Rhea" id="RHEA:32223"/>
        <dbReference type="ChEBI" id="CHEBI:15378"/>
        <dbReference type="ChEBI" id="CHEBI:43474"/>
        <dbReference type="ChEBI" id="CHEBI:57945"/>
        <dbReference type="ChEBI" id="CHEBI:64074"/>
        <dbReference type="ChEBI" id="CHEBI:456215"/>
        <dbReference type="ChEBI" id="CHEBI:456216"/>
        <dbReference type="EC" id="4.2.1.136"/>
    </reaction>
</comment>
<evidence type="ECO:0000313" key="22">
    <source>
        <dbReference type="EMBL" id="MBO1248938.1"/>
    </source>
</evidence>
<feature type="binding site" evidence="17">
    <location>
        <begin position="430"/>
        <end position="434"/>
    </location>
    <ligand>
        <name>AMP</name>
        <dbReference type="ChEBI" id="CHEBI:456215"/>
    </ligand>
</feature>
<feature type="binding site" evidence="17">
    <location>
        <position position="393"/>
    </location>
    <ligand>
        <name>(6S)-NADPHX</name>
        <dbReference type="ChEBI" id="CHEBI:64076"/>
    </ligand>
</feature>
<comment type="function">
    <text evidence="14 19">Bifunctional enzyme that catalyzes the epimerization of the S- and R-forms of NAD(P)HX and the dehydration of the S-form of NAD(P)HX at the expense of ADP, which is converted to AMP. This allows the repair of both epimers of NAD(P)HX, a damaged form of NAD(P)H that is a result of enzymatic or heat-dependent hydration.</text>
</comment>
<feature type="domain" description="YjeF C-terminal" evidence="20">
    <location>
        <begin position="242"/>
        <end position="518"/>
    </location>
</feature>
<dbReference type="Proteomes" id="UP000664731">
    <property type="component" value="Unassembled WGS sequence"/>
</dbReference>
<dbReference type="Gene3D" id="3.40.50.10260">
    <property type="entry name" value="YjeF N-terminal domain"/>
    <property type="match status" value="1"/>
</dbReference>
<dbReference type="PROSITE" id="PS51385">
    <property type="entry name" value="YJEF_N"/>
    <property type="match status" value="1"/>
</dbReference>
<dbReference type="InterPro" id="IPR000631">
    <property type="entry name" value="CARKD"/>
</dbReference>
<evidence type="ECO:0000256" key="10">
    <source>
        <dbReference type="ARBA" id="ARBA00023027"/>
    </source>
</evidence>
<evidence type="ECO:0000256" key="12">
    <source>
        <dbReference type="ARBA" id="ARBA00023239"/>
    </source>
</evidence>
<evidence type="ECO:0000256" key="8">
    <source>
        <dbReference type="ARBA" id="ARBA00022857"/>
    </source>
</evidence>
<keyword evidence="7 17" id="KW-0067">ATP-binding</keyword>
<feature type="binding site" evidence="18">
    <location>
        <position position="127"/>
    </location>
    <ligand>
        <name>K(+)</name>
        <dbReference type="ChEBI" id="CHEBI:29103"/>
    </ligand>
</feature>
<evidence type="ECO:0000256" key="9">
    <source>
        <dbReference type="ARBA" id="ARBA00022958"/>
    </source>
</evidence>
<dbReference type="AlphaFoldDB" id="A0A939GY62"/>
<evidence type="ECO:0000256" key="2">
    <source>
        <dbReference type="ARBA" id="ARBA00000909"/>
    </source>
</evidence>
<feature type="binding site" evidence="17">
    <location>
        <position position="337"/>
    </location>
    <ligand>
        <name>(6S)-NADPHX</name>
        <dbReference type="ChEBI" id="CHEBI:64076"/>
    </ligand>
</feature>
<accession>A0A939GY62</accession>
<comment type="catalytic activity">
    <reaction evidence="16 17 19">
        <text>(6S)-NADPHX + ADP = AMP + phosphate + NADPH + H(+)</text>
        <dbReference type="Rhea" id="RHEA:32235"/>
        <dbReference type="ChEBI" id="CHEBI:15378"/>
        <dbReference type="ChEBI" id="CHEBI:43474"/>
        <dbReference type="ChEBI" id="CHEBI:57783"/>
        <dbReference type="ChEBI" id="CHEBI:64076"/>
        <dbReference type="ChEBI" id="CHEBI:456215"/>
        <dbReference type="ChEBI" id="CHEBI:456216"/>
        <dbReference type="EC" id="4.2.1.136"/>
    </reaction>
</comment>
<evidence type="ECO:0000259" key="20">
    <source>
        <dbReference type="PROSITE" id="PS51383"/>
    </source>
</evidence>
<dbReference type="GO" id="GO:0046872">
    <property type="term" value="F:metal ion binding"/>
    <property type="evidence" value="ECO:0007669"/>
    <property type="project" value="UniProtKB-UniRule"/>
</dbReference>
<evidence type="ECO:0000313" key="23">
    <source>
        <dbReference type="Proteomes" id="UP000664731"/>
    </source>
</evidence>
<evidence type="ECO:0000256" key="15">
    <source>
        <dbReference type="ARBA" id="ARBA00048238"/>
    </source>
</evidence>
<dbReference type="CDD" id="cd01171">
    <property type="entry name" value="YXKO-related"/>
    <property type="match status" value="1"/>
</dbReference>
<comment type="subunit">
    <text evidence="17">Homotetramer.</text>
</comment>
<dbReference type="Gene3D" id="3.40.1190.20">
    <property type="match status" value="1"/>
</dbReference>
<comment type="function">
    <text evidence="17">Catalyzes the dehydration of the S-form of NAD(P)HX at the expense of ADP, which is converted to AMP. Together with NAD(P)HX epimerase, which catalyzes the epimerization of the S- and R-forms, the enzyme allows the repair of both epimers of NAD(P)HX, a damaged form of NAD(P)H that is a result of enzymatic or heat-dependent hydration.</text>
</comment>
<name>A0A939GY62_9BURK</name>
<evidence type="ECO:0000256" key="18">
    <source>
        <dbReference type="HAMAP-Rule" id="MF_01966"/>
    </source>
</evidence>
<comment type="catalytic activity">
    <reaction evidence="2 18 19">
        <text>(6R)-NADPHX = (6S)-NADPHX</text>
        <dbReference type="Rhea" id="RHEA:32227"/>
        <dbReference type="ChEBI" id="CHEBI:64076"/>
        <dbReference type="ChEBI" id="CHEBI:64077"/>
        <dbReference type="EC" id="5.1.99.6"/>
    </reaction>
</comment>
<keyword evidence="23" id="KW-1185">Reference proteome</keyword>
<feature type="binding site" evidence="18">
    <location>
        <begin position="64"/>
        <end position="68"/>
    </location>
    <ligand>
        <name>(6S)-NADPHX</name>
        <dbReference type="ChEBI" id="CHEBI:64076"/>
    </ligand>
</feature>
<evidence type="ECO:0000256" key="11">
    <source>
        <dbReference type="ARBA" id="ARBA00023235"/>
    </source>
</evidence>
<comment type="function">
    <text evidence="18">Catalyzes the epimerization of the S- and R-forms of NAD(P)HX, a damaged form of NAD(P)H that is a result of enzymatic or heat-dependent hydration. This is a prerequisite for the S-specific NAD(P)H-hydrate dehydratase to allow the repair of both epimers of NAD(P)HX.</text>
</comment>
<evidence type="ECO:0000256" key="1">
    <source>
        <dbReference type="ARBA" id="ARBA00000013"/>
    </source>
</evidence>
<keyword evidence="8 17" id="KW-0521">NADP</keyword>
<evidence type="ECO:0000256" key="16">
    <source>
        <dbReference type="ARBA" id="ARBA00049209"/>
    </source>
</evidence>
<evidence type="ECO:0000256" key="13">
    <source>
        <dbReference type="ARBA" id="ARBA00023268"/>
    </source>
</evidence>
<evidence type="ECO:0000256" key="19">
    <source>
        <dbReference type="PIRNR" id="PIRNR017184"/>
    </source>
</evidence>
<keyword evidence="10 17" id="KW-0520">NAD</keyword>
<dbReference type="PROSITE" id="PS01050">
    <property type="entry name" value="YJEF_C_2"/>
    <property type="match status" value="1"/>
</dbReference>
<evidence type="ECO:0000256" key="6">
    <source>
        <dbReference type="ARBA" id="ARBA00022741"/>
    </source>
</evidence>
<evidence type="ECO:0000259" key="21">
    <source>
        <dbReference type="PROSITE" id="PS51385"/>
    </source>
</evidence>
<keyword evidence="13" id="KW-0511">Multifunctional enzyme</keyword>
<comment type="cofactor">
    <cofactor evidence="17">
        <name>Mg(2+)</name>
        <dbReference type="ChEBI" id="CHEBI:18420"/>
    </cofactor>
</comment>
<dbReference type="PIRSF" id="PIRSF017184">
    <property type="entry name" value="Nnr"/>
    <property type="match status" value="1"/>
</dbReference>
<dbReference type="EC" id="4.2.1.136" evidence="19"/>
<comment type="similarity">
    <text evidence="3 19">In the N-terminal section; belongs to the NnrE/AIBP family.</text>
</comment>
<dbReference type="SUPFAM" id="SSF53613">
    <property type="entry name" value="Ribokinase-like"/>
    <property type="match status" value="1"/>
</dbReference>
<feature type="binding site" evidence="18">
    <location>
        <position position="65"/>
    </location>
    <ligand>
        <name>K(+)</name>
        <dbReference type="ChEBI" id="CHEBI:29103"/>
    </ligand>
</feature>
<dbReference type="GO" id="GO:0046496">
    <property type="term" value="P:nicotinamide nucleotide metabolic process"/>
    <property type="evidence" value="ECO:0007669"/>
    <property type="project" value="UniProtKB-UniRule"/>
</dbReference>
<comment type="catalytic activity">
    <reaction evidence="1 18 19">
        <text>(6R)-NADHX = (6S)-NADHX</text>
        <dbReference type="Rhea" id="RHEA:32215"/>
        <dbReference type="ChEBI" id="CHEBI:64074"/>
        <dbReference type="ChEBI" id="CHEBI:64075"/>
        <dbReference type="EC" id="5.1.99.6"/>
    </reaction>
</comment>
<feature type="binding site" evidence="18">
    <location>
        <position position="162"/>
    </location>
    <ligand>
        <name>(6S)-NADPHX</name>
        <dbReference type="ChEBI" id="CHEBI:64076"/>
    </ligand>
</feature>
<dbReference type="RefSeq" id="WP_207574483.1">
    <property type="nucleotide sequence ID" value="NZ_JAFNME010000005.1"/>
</dbReference>
<feature type="binding site" evidence="17">
    <location>
        <position position="460"/>
    </location>
    <ligand>
        <name>(6S)-NADPHX</name>
        <dbReference type="ChEBI" id="CHEBI:64076"/>
    </ligand>
</feature>